<organism evidence="2 3">
    <name type="scientific">Ahniella affigens</name>
    <dbReference type="NCBI Taxonomy" id="2021234"/>
    <lineage>
        <taxon>Bacteria</taxon>
        <taxon>Pseudomonadati</taxon>
        <taxon>Pseudomonadota</taxon>
        <taxon>Gammaproteobacteria</taxon>
        <taxon>Lysobacterales</taxon>
        <taxon>Rhodanobacteraceae</taxon>
        <taxon>Ahniella</taxon>
    </lineage>
</organism>
<accession>A0A2P1PMJ5</accession>
<evidence type="ECO:0000313" key="3">
    <source>
        <dbReference type="Proteomes" id="UP000241074"/>
    </source>
</evidence>
<protein>
    <submittedName>
        <fullName evidence="2">Uncharacterized protein</fullName>
    </submittedName>
</protein>
<feature type="signal peptide" evidence="1">
    <location>
        <begin position="1"/>
        <end position="23"/>
    </location>
</feature>
<evidence type="ECO:0000256" key="1">
    <source>
        <dbReference type="SAM" id="SignalP"/>
    </source>
</evidence>
<dbReference type="Proteomes" id="UP000241074">
    <property type="component" value="Chromosome"/>
</dbReference>
<proteinExistence type="predicted"/>
<evidence type="ECO:0000313" key="2">
    <source>
        <dbReference type="EMBL" id="AVP96061.1"/>
    </source>
</evidence>
<sequence length="843" mass="91428">MLRILLKALFAVLCVLLCPNANAQVHVTAPAGQIVGEWWSEPGNPGWGLVLTHNGEQTVVQHLDFDADGHDYWQVGVGPRASTTFFAPLIRTRWNTTTQSLADQTVTGDVSMTRVSDRLADVVLRIGTETRSVRLERIVVSADPVVRDATGLWLNPARPGIGLTLLSQGPVTAMLALAYDQNGAPRWWLAHGSNALTGFTDIEAKRFRRSCAPTCEVVAMSGGTVLVRWEDERHVVVQLALQGEVGSFTDNARYDLITAPASGRQYAAEARPFTNDSSFRAYLRLAVPPNPCNLGTVAMCRACNEETRVARDPNGMSQPWIFADAVADVGAFVASVQDPVWPDNPTAVAVALQRLDGVGGHVQTVSTFTPPAAHPFALLVLALPDREGAARYLVISDNGWSHCRPVLAPSSAVTTIRVSASGQQTIEREFVVDAKVDTVMRRDQQIVLLTDTPLLIRDAAGQVQFNEPSLRPSPEREQRLTETPIYLSPSGEYHQALMSVIEIDDIDREHLEARSLIMGPGIWVPGVDSVSIVSEYSPGLSFKQMVEIQQWSLTHSSAAPRGGSIWGSLDLSELNPARTHVGADGLIVVNAAVTGSAHAAEVWRIRSGDDRFGLETTRLAEIGQARVDGSGVGVGRVSHVGMQTMVALKRLDSTSEFALFALDRATSQTTQSSFGQFFGRSFDIDSSLQLGLQPGVSGYGYFDVRVREQIAPDTYRVGWTSVVAASSFPALTEPDAVRVLPRSGGYLVAAPMVTVYYAGFKSYLWRQLMFARVATGVGVPLLEFVTLPTLFNEAPPWEPGPGNDNSNQEWQDGRVKARTRVRLAGSFAFVFAGAHVDAVRLPL</sequence>
<gene>
    <name evidence="2" type="ORF">C7S18_02120</name>
</gene>
<reference evidence="2 3" key="2">
    <citation type="submission" date="2018-03" db="EMBL/GenBank/DDBJ databases">
        <authorList>
            <person name="Keele B.F."/>
        </authorList>
    </citation>
    <scope>NUCLEOTIDE SEQUENCE [LARGE SCALE GENOMIC DNA]</scope>
    <source>
        <strain evidence="2 3">D13</strain>
    </source>
</reference>
<feature type="chain" id="PRO_5015198028" evidence="1">
    <location>
        <begin position="24"/>
        <end position="843"/>
    </location>
</feature>
<keyword evidence="3" id="KW-1185">Reference proteome</keyword>
<dbReference type="EMBL" id="CP027860">
    <property type="protein sequence ID" value="AVP96061.1"/>
    <property type="molecule type" value="Genomic_DNA"/>
</dbReference>
<keyword evidence="1" id="KW-0732">Signal</keyword>
<dbReference type="AlphaFoldDB" id="A0A2P1PMJ5"/>
<name>A0A2P1PMJ5_9GAMM</name>
<dbReference type="KEGG" id="xba:C7S18_02120"/>
<reference evidence="2 3" key="1">
    <citation type="submission" date="2018-03" db="EMBL/GenBank/DDBJ databases">
        <title>Ahniella affigens gen. nov., sp. nov., a gammaproteobacterium isolated from sandy soil near a stream.</title>
        <authorList>
            <person name="Ko Y."/>
            <person name="Kim J.-H."/>
        </authorList>
    </citation>
    <scope>NUCLEOTIDE SEQUENCE [LARGE SCALE GENOMIC DNA]</scope>
    <source>
        <strain evidence="2 3">D13</strain>
    </source>
</reference>